<accession>A0A3M6TI60</accession>
<name>A0A3M6TI60_POCDA</name>
<keyword evidence="4" id="KW-1052">Target cell membrane</keyword>
<dbReference type="InterPro" id="IPR015926">
    <property type="entry name" value="Cytolysin/lectin"/>
</dbReference>
<proteinExistence type="inferred from homology"/>
<keyword evidence="8" id="KW-1053">Target membrane</keyword>
<protein>
    <recommendedName>
        <fullName evidence="12">Actinoporin</fullName>
    </recommendedName>
</protein>
<dbReference type="GO" id="GO:0051715">
    <property type="term" value="P:cytolysis in another organism"/>
    <property type="evidence" value="ECO:0007669"/>
    <property type="project" value="InterPro"/>
</dbReference>
<dbReference type="GO" id="GO:0015267">
    <property type="term" value="F:channel activity"/>
    <property type="evidence" value="ECO:0007669"/>
    <property type="project" value="InterPro"/>
</dbReference>
<evidence type="ECO:0000256" key="6">
    <source>
        <dbReference type="ARBA" id="ARBA00022852"/>
    </source>
</evidence>
<evidence type="ECO:0000256" key="1">
    <source>
        <dbReference type="ARBA" id="ARBA00004175"/>
    </source>
</evidence>
<dbReference type="PANTHER" id="PTHR40388">
    <property type="entry name" value="BRYOPORIN"/>
    <property type="match status" value="1"/>
</dbReference>
<evidence type="ECO:0000313" key="11">
    <source>
        <dbReference type="Proteomes" id="UP000275408"/>
    </source>
</evidence>
<evidence type="ECO:0000256" key="2">
    <source>
        <dbReference type="ARBA" id="ARBA00004532"/>
    </source>
</evidence>
<dbReference type="OrthoDB" id="5954752at2759"/>
<dbReference type="GO" id="GO:0042151">
    <property type="term" value="C:nematocyst"/>
    <property type="evidence" value="ECO:0007669"/>
    <property type="project" value="UniProtKB-SubCell"/>
</dbReference>
<dbReference type="GO" id="GO:0006812">
    <property type="term" value="P:monoatomic cation transport"/>
    <property type="evidence" value="ECO:0007669"/>
    <property type="project" value="InterPro"/>
</dbReference>
<comment type="caution">
    <text evidence="10">The sequence shown here is derived from an EMBL/GenBank/DDBJ whole genome shotgun (WGS) entry which is preliminary data.</text>
</comment>
<keyword evidence="11" id="KW-1185">Reference proteome</keyword>
<dbReference type="PANTHER" id="PTHR40388:SF1">
    <property type="entry name" value="BRYOPORIN"/>
    <property type="match status" value="1"/>
</dbReference>
<sequence length="178" mass="19509">MNTEAGTIIAAAGLTMEFLKNVLESMASVSGKIAISIGNETPYNWEAVNAYFHSGAANEVLPEFVSKGGVALYTAQKTEGPVPTGVEGVFTYYMAGADKTVAVMFSVPFSYNPSDNWWDVRIYRERKKADSEMYNSMYSHTSPFKGDDGWHTKVADGFQIKGTMTRGGKCAMKLRITK</sequence>
<dbReference type="Gene3D" id="2.60.270.20">
    <property type="entry name" value="Cytolysin/lectin"/>
    <property type="match status" value="1"/>
</dbReference>
<evidence type="ECO:0000256" key="7">
    <source>
        <dbReference type="ARBA" id="ARBA00023136"/>
    </source>
</evidence>
<dbReference type="InterPro" id="IPR009104">
    <property type="entry name" value="Anemon_actinoporin-like"/>
</dbReference>
<evidence type="ECO:0000256" key="3">
    <source>
        <dbReference type="ARBA" id="ARBA00008399"/>
    </source>
</evidence>
<dbReference type="GO" id="GO:0090729">
    <property type="term" value="F:toxin activity"/>
    <property type="evidence" value="ECO:0007669"/>
    <property type="project" value="UniProtKB-KW"/>
</dbReference>
<evidence type="ECO:0000256" key="5">
    <source>
        <dbReference type="ARBA" id="ARBA00022656"/>
    </source>
</evidence>
<dbReference type="GO" id="GO:0044218">
    <property type="term" value="C:other organism cell membrane"/>
    <property type="evidence" value="ECO:0007669"/>
    <property type="project" value="UniProtKB-KW"/>
</dbReference>
<evidence type="ECO:0000313" key="10">
    <source>
        <dbReference type="EMBL" id="RMX41107.1"/>
    </source>
</evidence>
<dbReference type="Pfam" id="PF06369">
    <property type="entry name" value="Anemone_cytotox"/>
    <property type="match status" value="1"/>
</dbReference>
<evidence type="ECO:0008006" key="12">
    <source>
        <dbReference type="Google" id="ProtNLM"/>
    </source>
</evidence>
<keyword evidence="9" id="KW-0166">Nematocyst</keyword>
<organism evidence="10 11">
    <name type="scientific">Pocillopora damicornis</name>
    <name type="common">Cauliflower coral</name>
    <name type="synonym">Millepora damicornis</name>
    <dbReference type="NCBI Taxonomy" id="46731"/>
    <lineage>
        <taxon>Eukaryota</taxon>
        <taxon>Metazoa</taxon>
        <taxon>Cnidaria</taxon>
        <taxon>Anthozoa</taxon>
        <taxon>Hexacorallia</taxon>
        <taxon>Scleractinia</taxon>
        <taxon>Astrocoeniina</taxon>
        <taxon>Pocilloporidae</taxon>
        <taxon>Pocillopora</taxon>
    </lineage>
</organism>
<dbReference type="EMBL" id="RCHS01003527">
    <property type="protein sequence ID" value="RMX41107.1"/>
    <property type="molecule type" value="Genomic_DNA"/>
</dbReference>
<dbReference type="GO" id="GO:0046930">
    <property type="term" value="C:pore complex"/>
    <property type="evidence" value="ECO:0007669"/>
    <property type="project" value="InterPro"/>
</dbReference>
<gene>
    <name evidence="10" type="ORF">pdam_00003315</name>
</gene>
<dbReference type="AlphaFoldDB" id="A0A3M6TI60"/>
<evidence type="ECO:0000256" key="4">
    <source>
        <dbReference type="ARBA" id="ARBA00022537"/>
    </source>
</evidence>
<keyword evidence="7" id="KW-0472">Membrane</keyword>
<dbReference type="SUPFAM" id="SSF63724">
    <property type="entry name" value="Cytolysin/lectin"/>
    <property type="match status" value="1"/>
</dbReference>
<dbReference type="Proteomes" id="UP000275408">
    <property type="component" value="Unassembled WGS sequence"/>
</dbReference>
<dbReference type="GO" id="GO:0046931">
    <property type="term" value="P:pore complex assembly"/>
    <property type="evidence" value="ECO:0007669"/>
    <property type="project" value="InterPro"/>
</dbReference>
<comment type="similarity">
    <text evidence="3">Belongs to the actinoporin family. Sea anemone subfamily.</text>
</comment>
<evidence type="ECO:0000256" key="8">
    <source>
        <dbReference type="ARBA" id="ARBA00023298"/>
    </source>
</evidence>
<comment type="subcellular location">
    <subcellularLocation>
        <location evidence="2">Nematocyst</location>
    </subcellularLocation>
    <subcellularLocation>
        <location evidence="1">Target cell membrane</location>
    </subcellularLocation>
</comment>
<reference evidence="10 11" key="1">
    <citation type="journal article" date="2018" name="Sci. Rep.">
        <title>Comparative analysis of the Pocillopora damicornis genome highlights role of immune system in coral evolution.</title>
        <authorList>
            <person name="Cunning R."/>
            <person name="Bay R.A."/>
            <person name="Gillette P."/>
            <person name="Baker A.C."/>
            <person name="Traylor-Knowles N."/>
        </authorList>
    </citation>
    <scope>NUCLEOTIDE SEQUENCE [LARGE SCALE GENOMIC DNA]</scope>
    <source>
        <strain evidence="10">RSMAS</strain>
        <tissue evidence="10">Whole animal</tissue>
    </source>
</reference>
<keyword evidence="6" id="KW-0204">Cytolysis</keyword>
<keyword evidence="5" id="KW-0800">Toxin</keyword>
<dbReference type="InterPro" id="IPR050677">
    <property type="entry name" value="Actinoporin_PFT"/>
</dbReference>
<evidence type="ECO:0000256" key="9">
    <source>
        <dbReference type="ARBA" id="ARBA00023331"/>
    </source>
</evidence>